<dbReference type="EMBL" id="JX123262">
    <property type="protein sequence ID" value="AFN39520.1"/>
    <property type="molecule type" value="Genomic_DNA"/>
</dbReference>
<reference evidence="2 3" key="1">
    <citation type="journal article" date="2012" name="J. Virol.">
        <title>Complete Genome Sequence of Aeromonas hydrophila Phage CC2.</title>
        <authorList>
            <person name="Shen C.J."/>
            <person name="Liu Y.J."/>
            <person name="Lu C.P."/>
        </authorList>
    </citation>
    <scope>NUCLEOTIDE SEQUENCE [LARGE SCALE GENOMIC DNA]</scope>
</reference>
<keyword evidence="3" id="KW-1185">Reference proteome</keyword>
<dbReference type="OrthoDB" id="3083at10239"/>
<dbReference type="GO" id="GO:0004519">
    <property type="term" value="F:endonuclease activity"/>
    <property type="evidence" value="ECO:0007669"/>
    <property type="project" value="UniProtKB-KW"/>
</dbReference>
<evidence type="ECO:0000313" key="2">
    <source>
        <dbReference type="EMBL" id="AFN39520.1"/>
    </source>
</evidence>
<sequence>MNHQTHPNRVGLFDYEVKMKTIKCGDTHLGEAKDSPYIQKAQKLFFKQMCDYAKENGIRVLLQAGDWFDVRSGVTQETLRFMREEIRPMLVEAFDTIHVIPGNHDCHYKNSVMPNSVHENFGHDPLFKIYNEPTTILLGSLMFDMIPWECKENKEQIREFIKNSASQYSMGHWELMGFDFYSGIPAIHGEDKEFLSKYKTAFSGHYHTASKKGNVHYLGTPYTITMNDCNDVRGFYVFDTDTEELEFVANENMWHVKVNYEDVDKKDVSMYTDKCVMLVIHKSDKELDATLTALESVVEKLSQKNLEDFSGAIDDADEKDLEVKTIDILIKEYINSMDLDEKEREHAMKYASRLFIEANNS</sequence>
<organism evidence="2 3">
    <name type="scientific">Aeromonas phage CC2</name>
    <dbReference type="NCBI Taxonomy" id="1204516"/>
    <lineage>
        <taxon>Viruses</taxon>
        <taxon>Duplodnaviria</taxon>
        <taxon>Heunggongvirae</taxon>
        <taxon>Uroviricota</taxon>
        <taxon>Caudoviricetes</taxon>
        <taxon>Pantevenvirales</taxon>
        <taxon>Straboviridae</taxon>
        <taxon>Emmerichvirinae</taxon>
        <taxon>Ceceduovirus</taxon>
        <taxon>Ceceduovirus cc2</taxon>
    </lineage>
</organism>
<dbReference type="Proteomes" id="UP000009016">
    <property type="component" value="Segment"/>
</dbReference>
<protein>
    <submittedName>
        <fullName evidence="2">Endonuclease subunit</fullName>
    </submittedName>
</protein>
<keyword evidence="2" id="KW-0540">Nuclease</keyword>
<proteinExistence type="predicted"/>
<dbReference type="InterPro" id="IPR004843">
    <property type="entry name" value="Calcineurin-like_PHP"/>
</dbReference>
<dbReference type="KEGG" id="vg:14016522"/>
<feature type="domain" description="Calcineurin-like phosphoesterase" evidence="1">
    <location>
        <begin position="20"/>
        <end position="207"/>
    </location>
</feature>
<dbReference type="GeneID" id="14016522"/>
<dbReference type="RefSeq" id="YP_007010285.1">
    <property type="nucleotide sequence ID" value="NC_019538.1"/>
</dbReference>
<accession>I6WC21</accession>
<keyword evidence="2" id="KW-0255">Endonuclease</keyword>
<dbReference type="InterPro" id="IPR050535">
    <property type="entry name" value="DNA_Repair-Maintenance_Comp"/>
</dbReference>
<keyword evidence="2" id="KW-0378">Hydrolase</keyword>
<dbReference type="SUPFAM" id="SSF56300">
    <property type="entry name" value="Metallo-dependent phosphatases"/>
    <property type="match status" value="1"/>
</dbReference>
<evidence type="ECO:0000313" key="3">
    <source>
        <dbReference type="Proteomes" id="UP000009016"/>
    </source>
</evidence>
<dbReference type="PANTHER" id="PTHR30337">
    <property type="entry name" value="COMPONENT OF ATP-DEPENDENT DSDNA EXONUCLEASE"/>
    <property type="match status" value="1"/>
</dbReference>
<evidence type="ECO:0000259" key="1">
    <source>
        <dbReference type="Pfam" id="PF00149"/>
    </source>
</evidence>
<name>I6WC21_9CAUD</name>
<dbReference type="InterPro" id="IPR029052">
    <property type="entry name" value="Metallo-depent_PP-like"/>
</dbReference>
<gene>
    <name evidence="2" type="ORF">CC2_259</name>
</gene>
<dbReference type="GO" id="GO:0016787">
    <property type="term" value="F:hydrolase activity"/>
    <property type="evidence" value="ECO:0007669"/>
    <property type="project" value="InterPro"/>
</dbReference>
<dbReference type="Pfam" id="PF00149">
    <property type="entry name" value="Metallophos"/>
    <property type="match status" value="1"/>
</dbReference>
<dbReference type="Gene3D" id="3.60.21.10">
    <property type="match status" value="1"/>
</dbReference>